<feature type="transmembrane region" description="Helical" evidence="1">
    <location>
        <begin position="188"/>
        <end position="208"/>
    </location>
</feature>
<dbReference type="PATRIC" id="fig|1073571.4.peg.3393"/>
<feature type="transmembrane region" description="Helical" evidence="1">
    <location>
        <begin position="71"/>
        <end position="91"/>
    </location>
</feature>
<dbReference type="RefSeq" id="WP_046503366.1">
    <property type="nucleotide sequence ID" value="NZ_LN831776.1"/>
</dbReference>
<feature type="transmembrane region" description="Helical" evidence="1">
    <location>
        <begin position="228"/>
        <end position="247"/>
    </location>
</feature>
<feature type="transmembrane region" description="Helical" evidence="1">
    <location>
        <begin position="159"/>
        <end position="176"/>
    </location>
</feature>
<reference evidence="3" key="1">
    <citation type="submission" date="2015-03" db="EMBL/GenBank/DDBJ databases">
        <authorList>
            <person name="Wibberg D."/>
        </authorList>
    </citation>
    <scope>NUCLEOTIDE SEQUENCE [LARGE SCALE GENOMIC DNA]</scope>
</reference>
<dbReference type="KEGG" id="pri:PRIO_3176"/>
<evidence type="ECO:0000313" key="3">
    <source>
        <dbReference type="Proteomes" id="UP000033163"/>
    </source>
</evidence>
<proteinExistence type="predicted"/>
<feature type="transmembrane region" description="Helical" evidence="1">
    <location>
        <begin position="292"/>
        <end position="311"/>
    </location>
</feature>
<dbReference type="Proteomes" id="UP000033163">
    <property type="component" value="Chromosome I"/>
</dbReference>
<organism evidence="2 3">
    <name type="scientific">Paenibacillus riograndensis SBR5</name>
    <dbReference type="NCBI Taxonomy" id="1073571"/>
    <lineage>
        <taxon>Bacteria</taxon>
        <taxon>Bacillati</taxon>
        <taxon>Bacillota</taxon>
        <taxon>Bacilli</taxon>
        <taxon>Bacillales</taxon>
        <taxon>Paenibacillaceae</taxon>
        <taxon>Paenibacillus</taxon>
        <taxon>Paenibacillus sonchi group</taxon>
    </lineage>
</organism>
<evidence type="ECO:0000256" key="1">
    <source>
        <dbReference type="SAM" id="Phobius"/>
    </source>
</evidence>
<name>A0A0E4HA29_9BACL</name>
<dbReference type="EMBL" id="LN831776">
    <property type="protein sequence ID" value="CQR55579.1"/>
    <property type="molecule type" value="Genomic_DNA"/>
</dbReference>
<evidence type="ECO:0008006" key="4">
    <source>
        <dbReference type="Google" id="ProtNLM"/>
    </source>
</evidence>
<protein>
    <recommendedName>
        <fullName evidence="4">Carotenoid biosynthesis protein</fullName>
    </recommendedName>
</protein>
<feature type="transmembrane region" description="Helical" evidence="1">
    <location>
        <begin position="268"/>
        <end position="286"/>
    </location>
</feature>
<sequence>MGDITIVPVWIIQDIIVIIAAVLMVFYILDKEEHPKTVLLQFIGFVFFYAAVFEITASSLGEGFYAYGRSILMLFNIPITVPIIEFLIIYSTLRVLKSVNIPLWTKPFITGLSAMVFDFSLDPVAVKQIFQTTEGLIARWTYYPLAGEPQIYGEPVMNFTGWIYIAGYWTVFVLIGEWWHKKKGYSKLIGYIYPFLAAILSLACMFSPLSNFFNYMGPFFARISNMQWVMLIALSVITTGVLALAFLKFWDRKVIHSFTPKKDFPIMFTFLGFPLVNTIFCIIGGYTEVLWLVVLAQILLVSAWIGIYIMGKKASPIAKSPSMEAKTHFH</sequence>
<keyword evidence="1" id="KW-0812">Transmembrane</keyword>
<feature type="transmembrane region" description="Helical" evidence="1">
    <location>
        <begin position="6"/>
        <end position="29"/>
    </location>
</feature>
<evidence type="ECO:0000313" key="2">
    <source>
        <dbReference type="EMBL" id="CQR55579.1"/>
    </source>
</evidence>
<feature type="transmembrane region" description="Helical" evidence="1">
    <location>
        <begin position="38"/>
        <end position="59"/>
    </location>
</feature>
<accession>A0A0E4HA29</accession>
<keyword evidence="1" id="KW-1133">Transmembrane helix</keyword>
<keyword evidence="1" id="KW-0472">Membrane</keyword>
<dbReference type="HOGENOM" id="CLU_862517_0_0_9"/>
<gene>
    <name evidence="2" type="ORF">PRIO_3176</name>
</gene>
<dbReference type="AlphaFoldDB" id="A0A0E4HA29"/>